<dbReference type="Proteomes" id="UP000550401">
    <property type="component" value="Unassembled WGS sequence"/>
</dbReference>
<dbReference type="PANTHER" id="PTHR43798">
    <property type="entry name" value="MONOACYLGLYCEROL LIPASE"/>
    <property type="match status" value="1"/>
</dbReference>
<dbReference type="AlphaFoldDB" id="A0A839ESA1"/>
<dbReference type="GO" id="GO:0016020">
    <property type="term" value="C:membrane"/>
    <property type="evidence" value="ECO:0007669"/>
    <property type="project" value="TreeGrafter"/>
</dbReference>
<keyword evidence="4" id="KW-1185">Reference proteome</keyword>
<evidence type="ECO:0000259" key="2">
    <source>
        <dbReference type="Pfam" id="PF00561"/>
    </source>
</evidence>
<dbReference type="InterPro" id="IPR050266">
    <property type="entry name" value="AB_hydrolase_sf"/>
</dbReference>
<dbReference type="PANTHER" id="PTHR43798:SF33">
    <property type="entry name" value="HYDROLASE, PUTATIVE (AFU_ORTHOLOGUE AFUA_2G14860)-RELATED"/>
    <property type="match status" value="1"/>
</dbReference>
<sequence>MIRSSRTLWRCCILAVSFARADAADRPDAALDAYAKPGTRVDIGGRALNLRCSGSGPTVLLESGATADSMAWSKVQPDVAKFAHACAYDRAAYGFSDGGPLPRDIDAYAADLHALVHAAHLATPIVLVGHSYGTNIARRYADRHPADVAALVLVDPPPQHVAEFSPAWQQSEDEQTAQGLAYYRICERGAEKHELDASPPPELQRCLRGPDPRFSDALNAAQHAYKAQPVFWRTLISMHETSNALYKQAVSPRESHGAMPLIVLQPDAPFDDASPDDRKVLEPTRRKTQAALAATSTRGEVVAVAHSSHDVQFDRPDAVVEAIRKALQRGAAAPAR</sequence>
<feature type="domain" description="AB hydrolase-1" evidence="2">
    <location>
        <begin position="57"/>
        <end position="167"/>
    </location>
</feature>
<dbReference type="EMBL" id="JACGXL010000002">
    <property type="protein sequence ID" value="MBA8887307.1"/>
    <property type="molecule type" value="Genomic_DNA"/>
</dbReference>
<evidence type="ECO:0000313" key="4">
    <source>
        <dbReference type="Proteomes" id="UP000550401"/>
    </source>
</evidence>
<feature type="signal peptide" evidence="1">
    <location>
        <begin position="1"/>
        <end position="23"/>
    </location>
</feature>
<dbReference type="Gene3D" id="3.40.50.1820">
    <property type="entry name" value="alpha/beta hydrolase"/>
    <property type="match status" value="1"/>
</dbReference>
<evidence type="ECO:0000256" key="1">
    <source>
        <dbReference type="SAM" id="SignalP"/>
    </source>
</evidence>
<dbReference type="Pfam" id="PF00561">
    <property type="entry name" value="Abhydrolase_1"/>
    <property type="match status" value="1"/>
</dbReference>
<dbReference type="InterPro" id="IPR000073">
    <property type="entry name" value="AB_hydrolase_1"/>
</dbReference>
<dbReference type="SUPFAM" id="SSF53474">
    <property type="entry name" value="alpha/beta-Hydrolases"/>
    <property type="match status" value="1"/>
</dbReference>
<name>A0A839ESA1_9GAMM</name>
<feature type="chain" id="PRO_5032382017" evidence="1">
    <location>
        <begin position="24"/>
        <end position="336"/>
    </location>
</feature>
<dbReference type="InterPro" id="IPR029058">
    <property type="entry name" value="AB_hydrolase_fold"/>
</dbReference>
<dbReference type="RefSeq" id="WP_182530390.1">
    <property type="nucleotide sequence ID" value="NZ_JACGXL010000002.1"/>
</dbReference>
<protein>
    <submittedName>
        <fullName evidence="3">Pimeloyl-ACP methyl ester carboxylesterase</fullName>
    </submittedName>
</protein>
<comment type="caution">
    <text evidence="3">The sequence shown here is derived from an EMBL/GenBank/DDBJ whole genome shotgun (WGS) entry which is preliminary data.</text>
</comment>
<keyword evidence="1" id="KW-0732">Signal</keyword>
<proteinExistence type="predicted"/>
<accession>A0A839ESA1</accession>
<gene>
    <name evidence="3" type="ORF">FHW12_001521</name>
</gene>
<reference evidence="3 4" key="1">
    <citation type="submission" date="2020-07" db="EMBL/GenBank/DDBJ databases">
        <title>Genomic Encyclopedia of Type Strains, Phase IV (KMG-V): Genome sequencing to study the core and pangenomes of soil and plant-associated prokaryotes.</title>
        <authorList>
            <person name="Whitman W."/>
        </authorList>
    </citation>
    <scope>NUCLEOTIDE SEQUENCE [LARGE SCALE GENOMIC DNA]</scope>
    <source>
        <strain evidence="3 4">RH2WT43</strain>
    </source>
</reference>
<organism evidence="3 4">
    <name type="scientific">Dokdonella fugitiva</name>
    <dbReference type="NCBI Taxonomy" id="328517"/>
    <lineage>
        <taxon>Bacteria</taxon>
        <taxon>Pseudomonadati</taxon>
        <taxon>Pseudomonadota</taxon>
        <taxon>Gammaproteobacteria</taxon>
        <taxon>Lysobacterales</taxon>
        <taxon>Rhodanobacteraceae</taxon>
        <taxon>Dokdonella</taxon>
    </lineage>
</organism>
<evidence type="ECO:0000313" key="3">
    <source>
        <dbReference type="EMBL" id="MBA8887307.1"/>
    </source>
</evidence>